<dbReference type="EMBL" id="MN739530">
    <property type="protein sequence ID" value="QHT10815.1"/>
    <property type="molecule type" value="Genomic_DNA"/>
</dbReference>
<dbReference type="AlphaFoldDB" id="A0A6C0D539"/>
<name>A0A6C0D539_9ZZZZ</name>
<protein>
    <submittedName>
        <fullName evidence="2">Uncharacterized protein</fullName>
    </submittedName>
</protein>
<proteinExistence type="predicted"/>
<evidence type="ECO:0000313" key="2">
    <source>
        <dbReference type="EMBL" id="QHT10815.1"/>
    </source>
</evidence>
<sequence length="146" mass="17384">MQYKIIDHKWQKIQLDEYILRQHGYDLQHLNEIEHNENIDLFEKQIQEMISEGWVPIGAPIFTDGWCKPDSAIPKRMYQAMILEEKEDSKRSKMKEIEICDTPISLPKLQPSQPTVKRQKSSHFNMKSPRTTRAERLKTEFMKTKP</sequence>
<feature type="compositionally biased region" description="Polar residues" evidence="1">
    <location>
        <begin position="110"/>
        <end position="131"/>
    </location>
</feature>
<organism evidence="2">
    <name type="scientific">viral metagenome</name>
    <dbReference type="NCBI Taxonomy" id="1070528"/>
    <lineage>
        <taxon>unclassified sequences</taxon>
        <taxon>metagenomes</taxon>
        <taxon>organismal metagenomes</taxon>
    </lineage>
</organism>
<feature type="region of interest" description="Disordered" evidence="1">
    <location>
        <begin position="108"/>
        <end position="146"/>
    </location>
</feature>
<feature type="compositionally biased region" description="Basic and acidic residues" evidence="1">
    <location>
        <begin position="132"/>
        <end position="146"/>
    </location>
</feature>
<reference evidence="2" key="1">
    <citation type="journal article" date="2020" name="Nature">
        <title>Giant virus diversity and host interactions through global metagenomics.</title>
        <authorList>
            <person name="Schulz F."/>
            <person name="Roux S."/>
            <person name="Paez-Espino D."/>
            <person name="Jungbluth S."/>
            <person name="Walsh D.A."/>
            <person name="Denef V.J."/>
            <person name="McMahon K.D."/>
            <person name="Konstantinidis K.T."/>
            <person name="Eloe-Fadrosh E.A."/>
            <person name="Kyrpides N.C."/>
            <person name="Woyke T."/>
        </authorList>
    </citation>
    <scope>NUCLEOTIDE SEQUENCE</scope>
    <source>
        <strain evidence="2">GVMAG-M-3300023174-111</strain>
    </source>
</reference>
<evidence type="ECO:0000256" key="1">
    <source>
        <dbReference type="SAM" id="MobiDB-lite"/>
    </source>
</evidence>
<accession>A0A6C0D539</accession>